<sequence length="419" mass="44751">MLIMLGRPRWTVGLAVVVLAMVSPAWAMQAATDSAPTYESLIERLDAMPSTLEAQALSDAAQARAQQAAALPNPTLSYDRENFSGSGPYSGNRAAENTLAVNQPLELWGKRRARIQAAQSEALAADLRAGQQRWWSAGQLAQVYSAAEASERRYALATEALSLIEQDAQAVAALVREGREATLRSVQAQSEVESARATLDEARAIRDAAFARLSAWAMLPTPVATVGNSLLDREPKASLVQTNDPLSVQVAQAELEAASRLVTVEKRRALPDVSAAVGLRRFEETGDDAMTAGITLTVPLFDRNRGGIRAAYADQRAAEARLTAQKQAAYADRLAAQATLEASNSRTRAADSGVAAAEEAYRLSRVGFDAGRISQLELRSSRAALIAARNAAVDARQARVMAEIDLALLEGRAPFGETP</sequence>
<dbReference type="PANTHER" id="PTHR30203">
    <property type="entry name" value="OUTER MEMBRANE CATION EFFLUX PROTEIN"/>
    <property type="match status" value="1"/>
</dbReference>
<keyword evidence="5" id="KW-1185">Reference proteome</keyword>
<accession>A0ABW3LXB6</accession>
<gene>
    <name evidence="4" type="ORF">ACFQ2N_06610</name>
</gene>
<keyword evidence="3" id="KW-0732">Signal</keyword>
<name>A0ABW3LXB6_9GAMM</name>
<dbReference type="InterPro" id="IPR003423">
    <property type="entry name" value="OMP_efflux"/>
</dbReference>
<evidence type="ECO:0000313" key="4">
    <source>
        <dbReference type="EMBL" id="MFD1042014.1"/>
    </source>
</evidence>
<comment type="caution">
    <text evidence="4">The sequence shown here is derived from an EMBL/GenBank/DDBJ whole genome shotgun (WGS) entry which is preliminary data.</text>
</comment>
<dbReference type="EMBL" id="JBHTKN010000003">
    <property type="protein sequence ID" value="MFD1042014.1"/>
    <property type="molecule type" value="Genomic_DNA"/>
</dbReference>
<protein>
    <submittedName>
        <fullName evidence="4">TolC family protein</fullName>
    </submittedName>
</protein>
<organism evidence="4 5">
    <name type="scientific">Pseudoxanthomonas kaohsiungensis</name>
    <dbReference type="NCBI Taxonomy" id="283923"/>
    <lineage>
        <taxon>Bacteria</taxon>
        <taxon>Pseudomonadati</taxon>
        <taxon>Pseudomonadota</taxon>
        <taxon>Gammaproteobacteria</taxon>
        <taxon>Lysobacterales</taxon>
        <taxon>Lysobacteraceae</taxon>
        <taxon>Pseudoxanthomonas</taxon>
    </lineage>
</organism>
<dbReference type="Pfam" id="PF02321">
    <property type="entry name" value="OEP"/>
    <property type="match status" value="2"/>
</dbReference>
<dbReference type="PANTHER" id="PTHR30203:SF24">
    <property type="entry name" value="BLR4935 PROTEIN"/>
    <property type="match status" value="1"/>
</dbReference>
<dbReference type="SUPFAM" id="SSF56954">
    <property type="entry name" value="Outer membrane efflux proteins (OEP)"/>
    <property type="match status" value="1"/>
</dbReference>
<reference evidence="5" key="1">
    <citation type="journal article" date="2019" name="Int. J. Syst. Evol. Microbiol.">
        <title>The Global Catalogue of Microorganisms (GCM) 10K type strain sequencing project: providing services to taxonomists for standard genome sequencing and annotation.</title>
        <authorList>
            <consortium name="The Broad Institute Genomics Platform"/>
            <consortium name="The Broad Institute Genome Sequencing Center for Infectious Disease"/>
            <person name="Wu L."/>
            <person name="Ma J."/>
        </authorList>
    </citation>
    <scope>NUCLEOTIDE SEQUENCE [LARGE SCALE GENOMIC DNA]</scope>
    <source>
        <strain evidence="5">CCUG 55854</strain>
    </source>
</reference>
<evidence type="ECO:0000256" key="3">
    <source>
        <dbReference type="SAM" id="SignalP"/>
    </source>
</evidence>
<dbReference type="RefSeq" id="WP_162375415.1">
    <property type="nucleotide sequence ID" value="NZ_JBHTKN010000003.1"/>
</dbReference>
<evidence type="ECO:0000256" key="1">
    <source>
        <dbReference type="ARBA" id="ARBA00007613"/>
    </source>
</evidence>
<evidence type="ECO:0000256" key="2">
    <source>
        <dbReference type="SAM" id="MobiDB-lite"/>
    </source>
</evidence>
<dbReference type="Proteomes" id="UP001597033">
    <property type="component" value="Unassembled WGS sequence"/>
</dbReference>
<dbReference type="Gene3D" id="1.20.1600.10">
    <property type="entry name" value="Outer membrane efflux proteins (OEP)"/>
    <property type="match status" value="1"/>
</dbReference>
<feature type="signal peptide" evidence="3">
    <location>
        <begin position="1"/>
        <end position="27"/>
    </location>
</feature>
<comment type="similarity">
    <text evidence="1">Belongs to the outer membrane factor (OMF) (TC 1.B.17) family.</text>
</comment>
<proteinExistence type="inferred from homology"/>
<feature type="region of interest" description="Disordered" evidence="2">
    <location>
        <begin position="75"/>
        <end position="95"/>
    </location>
</feature>
<feature type="chain" id="PRO_5046204168" evidence="3">
    <location>
        <begin position="28"/>
        <end position="419"/>
    </location>
</feature>
<evidence type="ECO:0000313" key="5">
    <source>
        <dbReference type="Proteomes" id="UP001597033"/>
    </source>
</evidence>
<dbReference type="InterPro" id="IPR010131">
    <property type="entry name" value="MdtP/NodT-like"/>
</dbReference>